<accession>A0ACB5R786</accession>
<evidence type="ECO:0000313" key="2">
    <source>
        <dbReference type="Proteomes" id="UP001058074"/>
    </source>
</evidence>
<dbReference type="EMBL" id="BROD01000001">
    <property type="protein sequence ID" value="GKX65054.1"/>
    <property type="molecule type" value="Genomic_DNA"/>
</dbReference>
<keyword evidence="2" id="KW-1185">Reference proteome</keyword>
<evidence type="ECO:0000313" key="1">
    <source>
        <dbReference type="EMBL" id="GKX65054.1"/>
    </source>
</evidence>
<comment type="caution">
    <text evidence="1">The sequence shown here is derived from an EMBL/GenBank/DDBJ whole genome shotgun (WGS) entry which is preliminary data.</text>
</comment>
<reference evidence="1" key="1">
    <citation type="journal article" date="2025" name="Int. J. Syst. Evol. Microbiol.">
        <title>Inconstantimicrobium mannanitabidum sp. nov., a novel member of the family Clostridiaceae isolated from anoxic soil under the treatment of reductive soil disinfestation.</title>
        <authorList>
            <person name="Ueki A."/>
            <person name="Tonouchi A."/>
            <person name="Honma S."/>
            <person name="Kaku N."/>
            <person name="Ueki K."/>
        </authorList>
    </citation>
    <scope>NUCLEOTIDE SEQUENCE</scope>
    <source>
        <strain evidence="1">TW13</strain>
    </source>
</reference>
<sequence>MANYKRKKISTILKYLPLIILAVIVLFPILLMIANSFMDKGEILSAYGIMSSDTEVNSGFMKFKFIPELVTLKQYYTVLFRKPNFLVMFWNSVILVLPIVIGQVVISTPAAYAFAKIRFPLRDQMFYLIIVLMLMPYQVTIVPNYIILKKIGLLGSRSAVILPGVFSALGVFLLRQFIRSIPDEQCDAAKIDGANYFGIFSKIILPQCKGGVISLAILSFVDSWNMVEQPLIFLENGNMHPLSIFLSDINNSELGVAFACGVIFMVPAILLFLNCEKDLLKGVQNLEIK</sequence>
<dbReference type="Proteomes" id="UP001058074">
    <property type="component" value="Unassembled WGS sequence"/>
</dbReference>
<protein>
    <submittedName>
        <fullName evidence="1">Sugar ABC transporter permease</fullName>
    </submittedName>
</protein>
<organism evidence="1 2">
    <name type="scientific">Inconstantimicrobium mannanitabidum</name>
    <dbReference type="NCBI Taxonomy" id="1604901"/>
    <lineage>
        <taxon>Bacteria</taxon>
        <taxon>Bacillati</taxon>
        <taxon>Bacillota</taxon>
        <taxon>Clostridia</taxon>
        <taxon>Eubacteriales</taxon>
        <taxon>Clostridiaceae</taxon>
        <taxon>Inconstantimicrobium</taxon>
    </lineage>
</organism>
<gene>
    <name evidence="1" type="ORF">rsdtw13_03120</name>
</gene>
<name>A0ACB5R786_9CLOT</name>
<proteinExistence type="predicted"/>